<name>A0ABW7Z3Y2_9ACTN</name>
<feature type="region of interest" description="Disordered" evidence="2">
    <location>
        <begin position="396"/>
        <end position="665"/>
    </location>
</feature>
<organism evidence="5 6">
    <name type="scientific">Nonomuraea typhae</name>
    <dbReference type="NCBI Taxonomy" id="2603600"/>
    <lineage>
        <taxon>Bacteria</taxon>
        <taxon>Bacillati</taxon>
        <taxon>Actinomycetota</taxon>
        <taxon>Actinomycetes</taxon>
        <taxon>Streptosporangiales</taxon>
        <taxon>Streptosporangiaceae</taxon>
        <taxon>Nonomuraea</taxon>
    </lineage>
</organism>
<evidence type="ECO:0000256" key="2">
    <source>
        <dbReference type="SAM" id="MobiDB-lite"/>
    </source>
</evidence>
<evidence type="ECO:0000259" key="4">
    <source>
        <dbReference type="Pfam" id="PF25547"/>
    </source>
</evidence>
<dbReference type="Proteomes" id="UP001612741">
    <property type="component" value="Unassembled WGS sequence"/>
</dbReference>
<feature type="region of interest" description="Disordered" evidence="2">
    <location>
        <begin position="2789"/>
        <end position="2818"/>
    </location>
</feature>
<feature type="domain" description="Outer membrane channel protein CpnT-like N-terminal" evidence="4">
    <location>
        <begin position="34"/>
        <end position="169"/>
    </location>
</feature>
<evidence type="ECO:0000313" key="6">
    <source>
        <dbReference type="Proteomes" id="UP001612741"/>
    </source>
</evidence>
<feature type="compositionally biased region" description="Gly residues" evidence="2">
    <location>
        <begin position="2254"/>
        <end position="2267"/>
    </location>
</feature>
<keyword evidence="3" id="KW-0812">Transmembrane</keyword>
<feature type="region of interest" description="Disordered" evidence="2">
    <location>
        <begin position="2248"/>
        <end position="2271"/>
    </location>
</feature>
<keyword evidence="3" id="KW-1133">Transmembrane helix</keyword>
<feature type="compositionally biased region" description="Polar residues" evidence="2">
    <location>
        <begin position="2803"/>
        <end position="2812"/>
    </location>
</feature>
<dbReference type="Pfam" id="PF25547">
    <property type="entry name" value="WXG100_2"/>
    <property type="match status" value="1"/>
</dbReference>
<feature type="region of interest" description="Disordered" evidence="2">
    <location>
        <begin position="2005"/>
        <end position="2052"/>
    </location>
</feature>
<feature type="compositionally biased region" description="Polar residues" evidence="2">
    <location>
        <begin position="608"/>
        <end position="628"/>
    </location>
</feature>
<feature type="region of interest" description="Disordered" evidence="2">
    <location>
        <begin position="2831"/>
        <end position="2857"/>
    </location>
</feature>
<dbReference type="PANTHER" id="PTHR48125:SF10">
    <property type="entry name" value="OS12G0136300 PROTEIN"/>
    <property type="match status" value="1"/>
</dbReference>
<feature type="region of interest" description="Disordered" evidence="2">
    <location>
        <begin position="1226"/>
        <end position="1248"/>
    </location>
</feature>
<feature type="compositionally biased region" description="Low complexity" evidence="2">
    <location>
        <begin position="2831"/>
        <end position="2845"/>
    </location>
</feature>
<feature type="compositionally biased region" description="Low complexity" evidence="2">
    <location>
        <begin position="457"/>
        <end position="466"/>
    </location>
</feature>
<dbReference type="RefSeq" id="WP_397085998.1">
    <property type="nucleotide sequence ID" value="NZ_JBITGY010000008.1"/>
</dbReference>
<keyword evidence="3" id="KW-0472">Membrane</keyword>
<protein>
    <recommendedName>
        <fullName evidence="4">Outer membrane channel protein CpnT-like N-terminal domain-containing protein</fullName>
    </recommendedName>
</protein>
<dbReference type="PANTHER" id="PTHR48125">
    <property type="entry name" value="LP07818P1"/>
    <property type="match status" value="1"/>
</dbReference>
<feature type="transmembrane region" description="Helical" evidence="3">
    <location>
        <begin position="142"/>
        <end position="164"/>
    </location>
</feature>
<feature type="coiled-coil region" evidence="1">
    <location>
        <begin position="1087"/>
        <end position="1114"/>
    </location>
</feature>
<feature type="compositionally biased region" description="Acidic residues" evidence="2">
    <location>
        <begin position="496"/>
        <end position="509"/>
    </location>
</feature>
<sequence length="4543" mass="485050">MAGGRNNSTEIRTRPDEGFDGGIATTDVEPAWETTALPGWVVYYLIPLLTAGQSWPKASEAKLWQLRVSYVELMNELVSTLDPTSKAITKVSDGLDSPAKPAIFKRLAELYGKNGVVGNAEKAFQYAQQTDYFARETQYSKLSINVAFWVTVAAAFVALVMAGFNPLARFLLTAIGRAGAARIAIILQRLAAAARVPGAAGLLGRVTSLSGVSAGNRFLTPMLVAELFEEITEEVFIDVMAQWQQLKMGTRDKLDWDKIKAAAIGAGVGAVVGTRMAPHLSRFVNGWSPIGRLTRTAGDDPGVGNAFRRFPGRALSMGLNNMIASPVGGIAANAVVYGNVDLTTIGDQLAGGFASGIGRYGMTSPFNSSVVGAAFTPFSTLSNAVNTAFDSAFGTTGGPYNPGGPTGPGDGSGPRPGAPDSGPGGGTGPTGTIPAPRAPSDPGVPSGQARRDPAPVAPDSDPSAARRTPPAVPQPDGNPRTGPAPGQDDQAAQDPQQDDQADPQQDDEAAPAARPANAQDNNAPQGTSPDQAGVPDPTTEGDQTATPDQTTEGDQTATPDQTTEGDQTATPDQAPNRDQPGTQQQDTAQQQDVPRQQDPTQEQAPAENPTSTGDQHPSGSQTTQTDQNVSPSTDTTTTTAQADVAPQAAAASSPAVQQDAQQAPGPVARLIQRLTHSTSSRGEVSGRPIPRTRFVADGRAATLPDLTVTEAKAALNGEVAPGDVVPGATSWAWHGNTLIVETAAFGPQHFRFEVGRVRGRRLGRTKVNTGTAQDPHLVRLAPRVAPQEVGRLVLHELADTLHHRAHPSQGPVRRLLNRRSERDECLTGRLSEYRLLTRQLREAAPAERPRIRAELNALRRILRAQGVLDTRPAARPQPAPQELLERLRTRDAAVSTTADALAQALDTQVNALTAAEAEIRGRIGTRPPTPGELAALHTASRARAAYEQARGQLATATDPGVTAFATALHDANLLYGRYVRAAGPAPATALTGTSPVQLTAHIATLTSTAAGLRRAAERTTAAPDAAAARRSAADAAESAASAYRLLVDGQGTMAPEAAAQALRLGRTFEQHYRQAEALAPGATAALVDQLHTRLQEQARQRSDAANELDAAMKEQVSALEASARARREAAREYYAASVAASQRAAAALAGGDVDAARSHRMSARSLAAHAQAHLAARDLALSAGRRHELVSSLLQTMVAQGAFDADALARRVQYAEARLAEFRQAAGNLPPDAPPAVARPPAPSGPVERLRAQTREQVERLTRDKEHCAALAGVYDEQAKEARKEREEATKKIAKADQDQDASKESRKRQAERAILQADDAIAVATRRAETYRQAVTAAEEAIRAADAVVAALDGFATAGNPSATLLQARTELDELSTKFAEAFKATEPAQQARTQMFLAGPVAGVGPLTRAVDMLLEEMGSTRRYTTEEMTRLIRQTFRRVVSPDGVVLRINAGNGLELRLKLALNGFREVADPKTKHSQTISGHLPQGGGSVANTSKISRDVGGSMNPGWFIAPFVVLEGATGRSSNVSVTNSAGEFALSGGVIDDRGNAAMFEADAQWTVQVRATDGSVRQTLLLDVAEDERQRQRIWVSHAYLESRPRNLVQLEPASERGKTPFPECPTTGLTNMPDMADAVTRVLHANGLADALSREQILTMMTEDLPSCYRQAIVDPAGLSRPVMVNGRLRAIVTVNPRPVGEMTPVGTVSARHRLERLRVAFTQSSLSHSSGSGARLGGSGGLSLDPADSGLPEVAEGLRATGGYTYSWGRSRSSSAGSTAIHPSAMPFAGDTQAYVGEFTNDITIHIPGKGPITLPPMTSTGLFRVPLWAAYQHGWAVDADAVAGLLPSGEAIPRSAPATTPPEGKQDKPSPVLGSGEGLLRGAGAAAVQNLTGMAEMRAQAEAELRRMGLLPEIRNGVKRYSRDHRTMVSQYANEQLISEHLSAMRVETGYDQAAQEGIFVTLTRERTGRTTEFYTMRIKLDQRWNEYEFVEMSHDEALVTLEIASDSTSTSTSRSSTRKVPLALGRREKEEEGYALASGGAGYNRSRSTENTRSKTLMRNDVTLAEAPESATGRVPHTGRIDLLSGDGKVKNLVKDVEGTADVSLPVGMLADTRPSPSPQFTTTPAMLRRGMVTHLDTGDPAQAIMRLLGGRVSYDSVQFHELAAFFGVRNLVAHPDVFTPHGIRTGFDTQPSMEEPTHVPVRMRLQPGPSAFVGEIEEVNGDINLTLNAHGYKRSVSRRQGGEAALGLQLPGTPGGEGKMSGGGGITTSRETKEVYGPERLRIDVGKQYRFKMTTTGTISARLDGAWKTADLPEGAVLYDLPERDALDMYADGQLGLPLDQLADAAERLVNGNLKLTERIAVRFMARYLSEAEAAGNPRHTLEQANEALIKIFPARTLPALIQPGADPQAANETVANLRRRILQESDPQALLRRMLTEAHRLHDGEVSGDVAPHYVHAIGMSTIRDVTLHSEQNPGRETDVFTELLDMFDTMSPGMLDMDSELWRALAGEYSLTTWTGKIDNMQDHESAPADFTMRIGNQEELYELTIRSELDEHLEYRGEIHDHGQILQTYTMLEEVFTQVKSLTGSPSVKGGQPSGDATGSTDRGGSTSGTSAAQETRIQRAALFKDAEGDVRQGIRLTVELRRVTRNFPGPEVVTRHLTGTVDRVIPAGMYAPEATMPPPAELPADPRPTPVSDGFVTEAATAPGLADAIVSRAEELLKRKLTREERHEIRDKVTGNGLNCLFQRMTDEQGFRIVRLRLNGKQEIHVRVRAKTALRSVIAEGTSGYEEGRVDRKEKKSGVSSEQTQVTPIAGTFGVPLGPVANAAVSMRDQSGDRSSSGSGNRDETTVAEKADGSHLQYRVDYDAVYEIVDVTDDADTTPRSRVVQQNVVTGAAHLIQFDHDVAAAQAEAEARPTAPPPLRQPVAGPLMPPMSLSGLYADTGAADHTGLLDTLRRRGGPIHLAGDLAARPYGQITQARLLARDLGADVWITVPGRGGLAHVYIATPDGALHGQGAHDRSFTDRFATVPPELVDLADRSGIDLRALHERTRTQRPTLADQLRQELARQAVPLPARPKAPWPVATVPDDSTWTGAYTSGTVTGRPLPGTEFVANARDEALPDLDLDEIKAAVDDIAQRDFGGAVTTWAWSSGDTLRVIMSNGAEHHFRFEVKPLEPAIPSDRLGRTRVTAGTVDDPHQVRLTPRPSQKAVARLVIHEISDTFQHLAAPHGHTHAHPAEDGSRDECRTARENEHRYLSRKLAEATTADEHRRLQAEIDAVRRDLQERLGTPPPPDDFDRLLNWGTHPDELTEMGVVGRPERLGEHTAKVRLKDGSTAVLVELGTAQTRDLHVALAALGTGLGLHLPRVRPAGERHLLVDWVGGAPVTDPMAVSPRDTVLMAYFDSLAGIHDRATHVRVDARGRLTPLPRFATMRLPDVTNAPTRMFHRRGASGAAAWQANPLTPGDVTFLGDILAAYEGVFERIGETTVYRTMVDRHHMIAPHATGTTGVLTAAPGQDLPMADVEELEVVDDAMRALEDTGEPIQARKAVDPVAHLAANVSRDVVAERTGPLGRIVTLADGSEALALPLAQAGAVLERAWVRHVLGLPGPAIYPAPDGDVYQAVGSDLLRRSAETGIRRFVPAPAHVQAPRAASMDLVQFNDGRWAIRHAYADAATADAAEADLETLHAARDGEPGFFRAGPVTLYEHRSTPGRVTEEMVAPLAGRALYFALTGQVSAALHPWLLIENPTLDWFGQNTNGLFFVPGAPIVSAADLETITRRLAEIRGNFEWAGIIDRHDRLASALEGFRAAPGAETVPLGAFATPAAYDHSAPAWRPPEPGAPLLPGLLQGDHLRRLSAEPDPELIARADAELAAMPADVGPVHAWVPADRLPGWIQPGSVVTFNGLLEGVRDPAFSGQQPHSVRLAVFGEHVPVSEVSGKPYHAVFRPGARFRVLATEALATGERRCHLVQLGVGAAVAAPAPGAAEADAHLRDAVILTPGGIRLRAEPDAAEQHPSPPRIDGAFRLEARFQDGQFLVDGRAVDAADVAALLRQAAVLGRDDVILMGGPFMGGLAQELADRTGNIVLAGDGSLPIASPGDLRVDDEGGARARPPSGSEGGLSAYLTRGDEGRLPAHSLRGDEGGLRAYPPRGDEGGLRAYPPRGDEGGLRAYLPRGGATQAAVARLGQWTRSGPPPMPALNPGQRELMLRHRQEVDAGIWLRESGGAVAPTADPRLLRRTSGLVDVVVTGDGQGRFLIGPESVSVTDLGRMLAADPRLRAEPGAALRILGGAAIDRAALQRLADLTGREVLATDQIVFVGADRRPHAASAVEYAADGRPVFRELPLGAWRSTFPQVTIAPQRAPVTDVAGSPPPPRPALSPELLAAGAAADGGWETLHRGSDGVTRVLKDAGGQPILAMKTFTTENLAAAEVLAAAIGRAIGAGVPDVRPHPGRPDTVFMEYVPGPRPARGHQDAALLELLDLLAPQDVDHLADVLRNFRPAFEARQLTAAYEAMMDRLYQIGPRATGRVRHHFGPGEAGR</sequence>
<feature type="compositionally biased region" description="Pro residues" evidence="2">
    <location>
        <begin position="1231"/>
        <end position="1244"/>
    </location>
</feature>
<accession>A0ABW7Z3Y2</accession>
<feature type="compositionally biased region" description="Low complexity" evidence="2">
    <location>
        <begin position="2598"/>
        <end position="2617"/>
    </location>
</feature>
<feature type="compositionally biased region" description="Basic and acidic residues" evidence="2">
    <location>
        <begin position="2846"/>
        <end position="2857"/>
    </location>
</feature>
<feature type="compositionally biased region" description="Polar residues" evidence="2">
    <location>
        <begin position="1"/>
        <end position="10"/>
    </location>
</feature>
<evidence type="ECO:0000256" key="1">
    <source>
        <dbReference type="SAM" id="Coils"/>
    </source>
</evidence>
<evidence type="ECO:0000256" key="3">
    <source>
        <dbReference type="SAM" id="Phobius"/>
    </source>
</evidence>
<feature type="compositionally biased region" description="Gly residues" evidence="2">
    <location>
        <begin position="396"/>
        <end position="414"/>
    </location>
</feature>
<feature type="compositionally biased region" description="Low complexity" evidence="2">
    <location>
        <begin position="510"/>
        <end position="525"/>
    </location>
</feature>
<feature type="region of interest" description="Disordered" evidence="2">
    <location>
        <begin position="1277"/>
        <end position="1311"/>
    </location>
</feature>
<comment type="caution">
    <text evidence="5">The sequence shown here is derived from an EMBL/GenBank/DDBJ whole genome shotgun (WGS) entry which is preliminary data.</text>
</comment>
<feature type="region of interest" description="Disordered" evidence="2">
    <location>
        <begin position="4106"/>
        <end position="4166"/>
    </location>
</feature>
<gene>
    <name evidence="5" type="ORF">ACIBG2_28875</name>
</gene>
<feature type="compositionally biased region" description="Low complexity" evidence="2">
    <location>
        <begin position="578"/>
        <end position="601"/>
    </location>
</feature>
<proteinExistence type="predicted"/>
<feature type="compositionally biased region" description="Polar residues" evidence="2">
    <location>
        <begin position="540"/>
        <end position="573"/>
    </location>
</feature>
<feature type="compositionally biased region" description="Low complexity" evidence="2">
    <location>
        <begin position="483"/>
        <end position="495"/>
    </location>
</feature>
<feature type="compositionally biased region" description="Basic and acidic residues" evidence="2">
    <location>
        <begin position="4129"/>
        <end position="4146"/>
    </location>
</feature>
<feature type="compositionally biased region" description="Basic and acidic residues" evidence="2">
    <location>
        <begin position="2791"/>
        <end position="2802"/>
    </location>
</feature>
<reference evidence="5 6" key="1">
    <citation type="submission" date="2024-10" db="EMBL/GenBank/DDBJ databases">
        <title>The Natural Products Discovery Center: Release of the First 8490 Sequenced Strains for Exploring Actinobacteria Biosynthetic Diversity.</title>
        <authorList>
            <person name="Kalkreuter E."/>
            <person name="Kautsar S.A."/>
            <person name="Yang D."/>
            <person name="Bader C.D."/>
            <person name="Teijaro C.N."/>
            <person name="Fluegel L."/>
            <person name="Davis C.M."/>
            <person name="Simpson J.R."/>
            <person name="Lauterbach L."/>
            <person name="Steele A.D."/>
            <person name="Gui C."/>
            <person name="Meng S."/>
            <person name="Li G."/>
            <person name="Viehrig K."/>
            <person name="Ye F."/>
            <person name="Su P."/>
            <person name="Kiefer A.F."/>
            <person name="Nichols A."/>
            <person name="Cepeda A.J."/>
            <person name="Yan W."/>
            <person name="Fan B."/>
            <person name="Jiang Y."/>
            <person name="Adhikari A."/>
            <person name="Zheng C.-J."/>
            <person name="Schuster L."/>
            <person name="Cowan T.M."/>
            <person name="Smanski M.J."/>
            <person name="Chevrette M.G."/>
            <person name="De Carvalho L.P.S."/>
            <person name="Shen B."/>
        </authorList>
    </citation>
    <scope>NUCLEOTIDE SEQUENCE [LARGE SCALE GENOMIC DNA]</scope>
    <source>
        <strain evidence="5 6">NPDC050545</strain>
    </source>
</reference>
<feature type="region of interest" description="Disordered" evidence="2">
    <location>
        <begin position="1851"/>
        <end position="1877"/>
    </location>
</feature>
<feature type="compositionally biased region" description="Basic and acidic residues" evidence="2">
    <location>
        <begin position="3237"/>
        <end position="3252"/>
    </location>
</feature>
<feature type="compositionally biased region" description="Low complexity" evidence="2">
    <location>
        <begin position="629"/>
        <end position="664"/>
    </location>
</feature>
<keyword evidence="1" id="KW-0175">Coiled coil</keyword>
<evidence type="ECO:0000313" key="5">
    <source>
        <dbReference type="EMBL" id="MFI6501424.1"/>
    </source>
</evidence>
<feature type="region of interest" description="Disordered" evidence="2">
    <location>
        <begin position="1"/>
        <end position="25"/>
    </location>
</feature>
<dbReference type="InterPro" id="IPR057746">
    <property type="entry name" value="CpnT-like_N"/>
</dbReference>
<dbReference type="EMBL" id="JBITGY010000008">
    <property type="protein sequence ID" value="MFI6501424.1"/>
    <property type="molecule type" value="Genomic_DNA"/>
</dbReference>
<feature type="region of interest" description="Disordered" evidence="2">
    <location>
        <begin position="3230"/>
        <end position="3252"/>
    </location>
</feature>
<keyword evidence="6" id="KW-1185">Reference proteome</keyword>
<feature type="region of interest" description="Disordered" evidence="2">
    <location>
        <begin position="2587"/>
        <end position="2619"/>
    </location>
</feature>